<dbReference type="EMBL" id="WTMQ01000004">
    <property type="protein sequence ID" value="MWL04359.1"/>
    <property type="molecule type" value="Genomic_DNA"/>
</dbReference>
<reference evidence="4 5" key="1">
    <citation type="submission" date="2019-12" db="EMBL/GenBank/DDBJ databases">
        <title>Enteriobacteria Tanzani isolates_10432.</title>
        <authorList>
            <person name="Subbiah M."/>
            <person name="Call D."/>
        </authorList>
    </citation>
    <scope>NUCLEOTIDE SEQUENCE [LARGE SCALE GENOMIC DNA]</scope>
    <source>
        <strain evidence="2 4">10432wG7</strain>
        <strain evidence="1 5">10432wG8</strain>
    </source>
</reference>
<evidence type="ECO:0000313" key="4">
    <source>
        <dbReference type="Proteomes" id="UP000430081"/>
    </source>
</evidence>
<dbReference type="EMBL" id="CP057906">
    <property type="protein sequence ID" value="QMO43639.1"/>
    <property type="molecule type" value="Genomic_DNA"/>
</dbReference>
<accession>A0A6C8V469</accession>
<dbReference type="RefSeq" id="WP_052318727.1">
    <property type="nucleotide sequence ID" value="NZ_BFGN01000062.1"/>
</dbReference>
<name>A0A6C8V469_ECOLX</name>
<dbReference type="AlphaFoldDB" id="A0A6C8V469"/>
<gene>
    <name evidence="2" type="ORF">GQM13_13010</name>
    <name evidence="1" type="ORF">GQM21_08515</name>
    <name evidence="3" type="ORF">HVW43_04450</name>
</gene>
<dbReference type="EMBL" id="WTML01000019">
    <property type="protein sequence ID" value="MWK97244.1"/>
    <property type="molecule type" value="Genomic_DNA"/>
</dbReference>
<dbReference type="Proteomes" id="UP000430081">
    <property type="component" value="Unassembled WGS sequence"/>
</dbReference>
<protein>
    <submittedName>
        <fullName evidence="2">DUF1391 domain-containing protein</fullName>
    </submittedName>
    <submittedName>
        <fullName evidence="3">DUF1391 family protein</fullName>
    </submittedName>
</protein>
<dbReference type="Proteomes" id="UP000514754">
    <property type="component" value="Chromosome"/>
</dbReference>
<sequence length="51" mass="5783">MDTIDLSNNESLVCGVFPNQDGTFTAMTYTKSKTFKTEVGARRWLEKYTVS</sequence>
<evidence type="ECO:0000313" key="5">
    <source>
        <dbReference type="Proteomes" id="UP000462271"/>
    </source>
</evidence>
<evidence type="ECO:0000313" key="3">
    <source>
        <dbReference type="EMBL" id="QMO43639.1"/>
    </source>
</evidence>
<evidence type="ECO:0000313" key="2">
    <source>
        <dbReference type="EMBL" id="MWL04359.1"/>
    </source>
</evidence>
<dbReference type="InterPro" id="IPR009821">
    <property type="entry name" value="DUF1391"/>
</dbReference>
<evidence type="ECO:0000313" key="1">
    <source>
        <dbReference type="EMBL" id="MWK97244.1"/>
    </source>
</evidence>
<proteinExistence type="predicted"/>
<organism evidence="2 4">
    <name type="scientific">Escherichia coli</name>
    <dbReference type="NCBI Taxonomy" id="562"/>
    <lineage>
        <taxon>Bacteria</taxon>
        <taxon>Pseudomonadati</taxon>
        <taxon>Pseudomonadota</taxon>
        <taxon>Gammaproteobacteria</taxon>
        <taxon>Enterobacterales</taxon>
        <taxon>Enterobacteriaceae</taxon>
        <taxon>Escherichia</taxon>
    </lineage>
</organism>
<reference evidence="3 6" key="2">
    <citation type="submission" date="2020-06" db="EMBL/GenBank/DDBJ databases">
        <title>REHAB project genomes.</title>
        <authorList>
            <person name="Shaw L.P."/>
        </authorList>
    </citation>
    <scope>NUCLEOTIDE SEQUENCE [LARGE SCALE GENOMIC DNA]</scope>
    <source>
        <strain evidence="3 6">RHB10-C12</strain>
    </source>
</reference>
<evidence type="ECO:0000313" key="6">
    <source>
        <dbReference type="Proteomes" id="UP000514754"/>
    </source>
</evidence>
<dbReference type="Pfam" id="PF07151">
    <property type="entry name" value="DUF1391"/>
    <property type="match status" value="1"/>
</dbReference>
<dbReference type="Proteomes" id="UP000462271">
    <property type="component" value="Unassembled WGS sequence"/>
</dbReference>